<evidence type="ECO:0000313" key="2">
    <source>
        <dbReference type="EMBL" id="MBS7527837.1"/>
    </source>
</evidence>
<keyword evidence="1" id="KW-0472">Membrane</keyword>
<reference evidence="2 3" key="1">
    <citation type="submission" date="2021-05" db="EMBL/GenBank/DDBJ databases">
        <title>Fusibacter ferrireducens sp. nov., an anaerobic, sulfur- and Fe-reducing bacterium isolated from the mangrove sediment.</title>
        <authorList>
            <person name="Qiu D."/>
        </authorList>
    </citation>
    <scope>NUCLEOTIDE SEQUENCE [LARGE SCALE GENOMIC DNA]</scope>
    <source>
        <strain evidence="2 3">DSM 12116</strain>
    </source>
</reference>
<proteinExistence type="predicted"/>
<evidence type="ECO:0000256" key="1">
    <source>
        <dbReference type="SAM" id="Phobius"/>
    </source>
</evidence>
<keyword evidence="3" id="KW-1185">Reference proteome</keyword>
<sequence>MNNAIELVKQSDSAIIILLVVIGMLIVALMPVIKTVSSIGIEKRKQATEREGLLIKVIERNTEVNAALKTLIESDQKFCAECKSEQQALFRQLFDNQAIANVKLAEIQAVMRGGEPIDDL</sequence>
<comment type="caution">
    <text evidence="2">The sequence shown here is derived from an EMBL/GenBank/DDBJ whole genome shotgun (WGS) entry which is preliminary data.</text>
</comment>
<dbReference type="EMBL" id="JAHBCL010000026">
    <property type="protein sequence ID" value="MBS7527837.1"/>
    <property type="molecule type" value="Genomic_DNA"/>
</dbReference>
<dbReference type="Proteomes" id="UP000746471">
    <property type="component" value="Unassembled WGS sequence"/>
</dbReference>
<protein>
    <submittedName>
        <fullName evidence="2">Uncharacterized protein</fullName>
    </submittedName>
</protein>
<keyword evidence="1" id="KW-0812">Transmembrane</keyword>
<organism evidence="2 3">
    <name type="scientific">Fusibacter paucivorans</name>
    <dbReference type="NCBI Taxonomy" id="76009"/>
    <lineage>
        <taxon>Bacteria</taxon>
        <taxon>Bacillati</taxon>
        <taxon>Bacillota</taxon>
        <taxon>Clostridia</taxon>
        <taxon>Eubacteriales</taxon>
        <taxon>Eubacteriales Family XII. Incertae Sedis</taxon>
        <taxon>Fusibacter</taxon>
    </lineage>
</organism>
<keyword evidence="1" id="KW-1133">Transmembrane helix</keyword>
<gene>
    <name evidence="2" type="ORF">KHM83_14225</name>
</gene>
<evidence type="ECO:0000313" key="3">
    <source>
        <dbReference type="Proteomes" id="UP000746471"/>
    </source>
</evidence>
<name>A0ABS5PUV5_9FIRM</name>
<accession>A0ABS5PUV5</accession>
<dbReference type="RefSeq" id="WP_213237697.1">
    <property type="nucleotide sequence ID" value="NZ_JAHBCL010000026.1"/>
</dbReference>
<feature type="transmembrane region" description="Helical" evidence="1">
    <location>
        <begin position="15"/>
        <end position="36"/>
    </location>
</feature>